<keyword evidence="1" id="KW-0472">Membrane</keyword>
<feature type="transmembrane region" description="Helical" evidence="1">
    <location>
        <begin position="249"/>
        <end position="268"/>
    </location>
</feature>
<keyword evidence="3" id="KW-1185">Reference proteome</keyword>
<sequence>MHRILSFTVPPSSTNELCQQLASLEEVITLTVQAGASRKPAGDVLTVHVLNRGVDAVLRQARATVGHDTDLSVTTSEATSFIAPAQQETVENDKDEALWEEMESGLRHQGRITTNYLLLMGLGGIICTVGLVAEPVPQAVAFVSSAIIAPGFDPMAKVPLALVLKRWSILKLGIISTLVGYAFLVLCAALTMYALIAAGESSAAALASNPEVQHIVHPKLTELLPSASAALAGVVMLAAFRRSFQAGPLVALAIIPAAALIGAGLVTGQPTLAYKGLERFALDWVFIIGAGVILFGLKQALVHKRQPLA</sequence>
<dbReference type="Proteomes" id="UP000532746">
    <property type="component" value="Unassembled WGS sequence"/>
</dbReference>
<protein>
    <recommendedName>
        <fullName evidence="4">DUF389 domain-containing protein</fullName>
    </recommendedName>
</protein>
<evidence type="ECO:0000313" key="3">
    <source>
        <dbReference type="Proteomes" id="UP000532746"/>
    </source>
</evidence>
<reference evidence="2 3" key="1">
    <citation type="submission" date="2020-08" db="EMBL/GenBank/DDBJ databases">
        <title>Genomic Encyclopedia of Type Strains, Phase IV (KMG-IV): sequencing the most valuable type-strain genomes for metagenomic binning, comparative biology and taxonomic classification.</title>
        <authorList>
            <person name="Goeker M."/>
        </authorList>
    </citation>
    <scope>NUCLEOTIDE SEQUENCE [LARGE SCALE GENOMIC DNA]</scope>
    <source>
        <strain evidence="2 3">DSM 26718</strain>
    </source>
</reference>
<keyword evidence="1" id="KW-1133">Transmembrane helix</keyword>
<evidence type="ECO:0008006" key="4">
    <source>
        <dbReference type="Google" id="ProtNLM"/>
    </source>
</evidence>
<dbReference type="InterPro" id="IPR005240">
    <property type="entry name" value="DUF389"/>
</dbReference>
<evidence type="ECO:0000313" key="2">
    <source>
        <dbReference type="EMBL" id="MBB6060355.1"/>
    </source>
</evidence>
<proteinExistence type="predicted"/>
<dbReference type="Pfam" id="PF04087">
    <property type="entry name" value="DUF389"/>
    <property type="match status" value="1"/>
</dbReference>
<dbReference type="AlphaFoldDB" id="A0A7W9T2M1"/>
<dbReference type="RefSeq" id="WP_183404442.1">
    <property type="nucleotide sequence ID" value="NZ_JACHGG010000004.1"/>
</dbReference>
<keyword evidence="1" id="KW-0812">Transmembrane</keyword>
<dbReference type="EMBL" id="JACHGG010000004">
    <property type="protein sequence ID" value="MBB6060355.1"/>
    <property type="molecule type" value="Genomic_DNA"/>
</dbReference>
<feature type="transmembrane region" description="Helical" evidence="1">
    <location>
        <begin position="116"/>
        <end position="133"/>
    </location>
</feature>
<accession>A0A7W9T2M1</accession>
<comment type="caution">
    <text evidence="2">The sequence shown here is derived from an EMBL/GenBank/DDBJ whole genome shotgun (WGS) entry which is preliminary data.</text>
</comment>
<feature type="transmembrane region" description="Helical" evidence="1">
    <location>
        <begin position="139"/>
        <end position="160"/>
    </location>
</feature>
<evidence type="ECO:0000256" key="1">
    <source>
        <dbReference type="SAM" id="Phobius"/>
    </source>
</evidence>
<name>A0A7W9T2M1_9BACT</name>
<feature type="transmembrane region" description="Helical" evidence="1">
    <location>
        <begin position="172"/>
        <end position="196"/>
    </location>
</feature>
<organism evidence="2 3">
    <name type="scientific">Hymenobacter luteus</name>
    <dbReference type="NCBI Taxonomy" id="1411122"/>
    <lineage>
        <taxon>Bacteria</taxon>
        <taxon>Pseudomonadati</taxon>
        <taxon>Bacteroidota</taxon>
        <taxon>Cytophagia</taxon>
        <taxon>Cytophagales</taxon>
        <taxon>Hymenobacteraceae</taxon>
        <taxon>Hymenobacter</taxon>
    </lineage>
</organism>
<gene>
    <name evidence="2" type="ORF">HNQ93_003221</name>
</gene>
<feature type="transmembrane region" description="Helical" evidence="1">
    <location>
        <begin position="280"/>
        <end position="297"/>
    </location>
</feature>
<feature type="transmembrane region" description="Helical" evidence="1">
    <location>
        <begin position="223"/>
        <end position="240"/>
    </location>
</feature>